<sequence>MEVDPSFHTSGIAERCCRRERTVVRAFMLVLLFSVLSITSSTDAAATIEDKATTISSNGPGGKGGPVQGPKAAGGEKDKPGKESHHNLDHLAKAKRLAIIFGRSKKGDADLDNLTRSFTWEQFGPTYCEVGRVFTEGVAGEDGSVTVARNLTRGLDYLARAAHKYGYPHAQHRLAVAHVTGLYGEPPLLPVALSDATEAEEVGSGGEAAALLLNHFAAMAGDVAGSMAMGFRYLYGHGVAIDCEKAALYYEVAANVAVEELGRLKVLPPNERVRLFDGNLAGGTSQRKAAMEADQQLVDYYKHTAEKGDVSAQVALGKLYFHGSQGVPQNLAKAAIFLEEAARAGDPLAAGSIGHMYLLGVGVRQNNETARRFFVRGQESGDAASLNGLGHMYMYGMGVGKNVEKAIKLLQRAAHEKGYSEAFYNLGLIYAGLVGEKEEEKEKQGEGDRSRKSTSGGDSDARADRKEEPDSISLSAKHLQELREDPLLAGLPQEMFDKLADITLQAADFEKVARETLEKKGDKGIEGKSGRLTASVTSAKEIGERKGTRSLAKALKYFSLAAQTGHMGALHKLGQMSAQGIATPRACSTAVHAFKSVAERGPWVTAMSKALARHKRGDLLGALILYVHLAEIGYEVAQSNAALLLEEGTCGMLSPTACQALAVRYYRHASRQGNAEASLKVGDAHYYGTAGLPVDFSRAARYYQTAAELRQPQAMFNLGLMHQYGVGLKQDFHLAKRFLDASAEAYPDAKWPVNLALAGLYLHWWLMGEDQSLRESPIVTTAPGVSVLVEHSVLAKLARAWERKKEQWRQVWADMPASWGGGAGRAGASIGIGKEEETWSWPHILEMLSALDTLLIVALSSAFLYVMRLRVEQREEMARRRRGRQGSEGGVPRVADGGENTVPLTDYQEESRAVRSADENLDIDREQQD</sequence>
<evidence type="ECO:0000256" key="1">
    <source>
        <dbReference type="ARBA" id="ARBA00038101"/>
    </source>
</evidence>
<dbReference type="Gene3D" id="1.25.40.10">
    <property type="entry name" value="Tetratricopeptide repeat domain"/>
    <property type="match status" value="4"/>
</dbReference>
<evidence type="ECO:0000313" key="5">
    <source>
        <dbReference type="Proteomes" id="UP000355283"/>
    </source>
</evidence>
<dbReference type="OrthoDB" id="188571at2759"/>
<feature type="region of interest" description="Disordered" evidence="2">
    <location>
        <begin position="877"/>
        <end position="929"/>
    </location>
</feature>
<organism evidence="4 5">
    <name type="scientific">Nannochloropsis salina CCMP1776</name>
    <dbReference type="NCBI Taxonomy" id="1027361"/>
    <lineage>
        <taxon>Eukaryota</taxon>
        <taxon>Sar</taxon>
        <taxon>Stramenopiles</taxon>
        <taxon>Ochrophyta</taxon>
        <taxon>Eustigmatophyceae</taxon>
        <taxon>Eustigmatales</taxon>
        <taxon>Monodopsidaceae</taxon>
        <taxon>Microchloropsis</taxon>
        <taxon>Microchloropsis salina</taxon>
    </lineage>
</organism>
<evidence type="ECO:0000313" key="4">
    <source>
        <dbReference type="EMBL" id="TFJ81002.1"/>
    </source>
</evidence>
<dbReference type="EMBL" id="SDOX01000145">
    <property type="protein sequence ID" value="TFJ81002.1"/>
    <property type="molecule type" value="Genomic_DNA"/>
</dbReference>
<feature type="region of interest" description="Disordered" evidence="2">
    <location>
        <begin position="439"/>
        <end position="472"/>
    </location>
</feature>
<dbReference type="SUPFAM" id="SSF81901">
    <property type="entry name" value="HCP-like"/>
    <property type="match status" value="3"/>
</dbReference>
<feature type="compositionally biased region" description="Basic and acidic residues" evidence="2">
    <location>
        <begin position="459"/>
        <end position="469"/>
    </location>
</feature>
<dbReference type="InterPro" id="IPR006597">
    <property type="entry name" value="Sel1-like"/>
</dbReference>
<name>A0A4D9CPB3_9STRA</name>
<reference evidence="4 5" key="1">
    <citation type="submission" date="2019-01" db="EMBL/GenBank/DDBJ databases">
        <title>Nuclear Genome Assembly of the Microalgal Biofuel strain Nannochloropsis salina CCMP1776.</title>
        <authorList>
            <person name="Hovde B."/>
        </authorList>
    </citation>
    <scope>NUCLEOTIDE SEQUENCE [LARGE SCALE GENOMIC DNA]</scope>
    <source>
        <strain evidence="4 5">CCMP1776</strain>
    </source>
</reference>
<gene>
    <name evidence="4" type="ORF">NSK_007645</name>
</gene>
<evidence type="ECO:0000256" key="3">
    <source>
        <dbReference type="SAM" id="SignalP"/>
    </source>
</evidence>
<protein>
    <submittedName>
        <fullName evidence="4">Uncharacterized protein</fullName>
    </submittedName>
</protein>
<feature type="compositionally biased region" description="Basic and acidic residues" evidence="2">
    <location>
        <begin position="909"/>
        <end position="929"/>
    </location>
</feature>
<dbReference type="AlphaFoldDB" id="A0A4D9CPB3"/>
<dbReference type="InterPro" id="IPR011990">
    <property type="entry name" value="TPR-like_helical_dom_sf"/>
</dbReference>
<dbReference type="Pfam" id="PF08238">
    <property type="entry name" value="Sel1"/>
    <property type="match status" value="10"/>
</dbReference>
<feature type="chain" id="PRO_5020035111" evidence="3">
    <location>
        <begin position="45"/>
        <end position="929"/>
    </location>
</feature>
<feature type="compositionally biased region" description="Basic and acidic residues" evidence="2">
    <location>
        <begin position="74"/>
        <end position="86"/>
    </location>
</feature>
<dbReference type="PANTHER" id="PTHR11102">
    <property type="entry name" value="SEL-1-LIKE PROTEIN"/>
    <property type="match status" value="1"/>
</dbReference>
<comment type="caution">
    <text evidence="4">The sequence shown here is derived from an EMBL/GenBank/DDBJ whole genome shotgun (WGS) entry which is preliminary data.</text>
</comment>
<dbReference type="InterPro" id="IPR050767">
    <property type="entry name" value="Sel1_AlgK"/>
</dbReference>
<comment type="similarity">
    <text evidence="1">Belongs to the sel-1 family.</text>
</comment>
<dbReference type="GO" id="GO:0036503">
    <property type="term" value="P:ERAD pathway"/>
    <property type="evidence" value="ECO:0007669"/>
    <property type="project" value="TreeGrafter"/>
</dbReference>
<proteinExistence type="inferred from homology"/>
<dbReference type="GO" id="GO:0005789">
    <property type="term" value="C:endoplasmic reticulum membrane"/>
    <property type="evidence" value="ECO:0007669"/>
    <property type="project" value="TreeGrafter"/>
</dbReference>
<evidence type="ECO:0000256" key="2">
    <source>
        <dbReference type="SAM" id="MobiDB-lite"/>
    </source>
</evidence>
<dbReference type="PANTHER" id="PTHR11102:SF147">
    <property type="entry name" value="SEL1L ADAPTOR SUBUNIT OF ERAD E3 UBIQUITIN LIGASE"/>
    <property type="match status" value="1"/>
</dbReference>
<keyword evidence="5" id="KW-1185">Reference proteome</keyword>
<dbReference type="SMART" id="SM00671">
    <property type="entry name" value="SEL1"/>
    <property type="match status" value="9"/>
</dbReference>
<feature type="compositionally biased region" description="Basic and acidic residues" evidence="2">
    <location>
        <begin position="439"/>
        <end position="451"/>
    </location>
</feature>
<feature type="signal peptide" evidence="3">
    <location>
        <begin position="1"/>
        <end position="44"/>
    </location>
</feature>
<accession>A0A4D9CPB3</accession>
<feature type="region of interest" description="Disordered" evidence="2">
    <location>
        <begin position="53"/>
        <end position="86"/>
    </location>
</feature>
<dbReference type="Proteomes" id="UP000355283">
    <property type="component" value="Unassembled WGS sequence"/>
</dbReference>
<keyword evidence="3" id="KW-0732">Signal</keyword>